<dbReference type="SUPFAM" id="SSF53335">
    <property type="entry name" value="S-adenosyl-L-methionine-dependent methyltransferases"/>
    <property type="match status" value="1"/>
</dbReference>
<dbReference type="InterPro" id="IPR055135">
    <property type="entry name" value="PRMT_dom"/>
</dbReference>
<accession>A0A6J2KHW7</accession>
<proteinExistence type="predicted"/>
<dbReference type="PANTHER" id="PTHR11006">
    <property type="entry name" value="PROTEIN ARGININE N-METHYLTRANSFERASE"/>
    <property type="match status" value="1"/>
</dbReference>
<dbReference type="SUPFAM" id="SSF48452">
    <property type="entry name" value="TPR-like"/>
    <property type="match status" value="1"/>
</dbReference>
<dbReference type="OrthoDB" id="5980806at2759"/>
<dbReference type="Gene3D" id="2.70.160.11">
    <property type="entry name" value="Hnrnp arginine n-methyltransferase1"/>
    <property type="match status" value="1"/>
</dbReference>
<gene>
    <name evidence="7" type="primary">LOC114251753</name>
</gene>
<dbReference type="Pfam" id="PF06325">
    <property type="entry name" value="PrmA"/>
    <property type="match status" value="1"/>
</dbReference>
<dbReference type="GeneID" id="114251753"/>
<evidence type="ECO:0000256" key="1">
    <source>
        <dbReference type="ARBA" id="ARBA00022603"/>
    </source>
</evidence>
<dbReference type="RefSeq" id="XP_028041936.1">
    <property type="nucleotide sequence ID" value="XM_028186135.1"/>
</dbReference>
<dbReference type="GO" id="GO:0032259">
    <property type="term" value="P:methylation"/>
    <property type="evidence" value="ECO:0007669"/>
    <property type="project" value="UniProtKB-KW"/>
</dbReference>
<dbReference type="AlphaFoldDB" id="A0A6J2KHW7"/>
<evidence type="ECO:0000256" key="2">
    <source>
        <dbReference type="ARBA" id="ARBA00022679"/>
    </source>
</evidence>
<feature type="compositionally biased region" description="Low complexity" evidence="4">
    <location>
        <begin position="746"/>
        <end position="759"/>
    </location>
</feature>
<dbReference type="PANTHER" id="PTHR11006:SF60">
    <property type="entry name" value="PROTEIN ARGININE N-METHYLTRANSFERASE 9"/>
    <property type="match status" value="1"/>
</dbReference>
<dbReference type="Proteomes" id="UP000504629">
    <property type="component" value="Unplaced"/>
</dbReference>
<dbReference type="Gene3D" id="3.40.50.150">
    <property type="entry name" value="Vaccinia Virus protein VP39"/>
    <property type="match status" value="1"/>
</dbReference>
<dbReference type="GO" id="GO:0016274">
    <property type="term" value="F:protein-arginine N-methyltransferase activity"/>
    <property type="evidence" value="ECO:0007669"/>
    <property type="project" value="InterPro"/>
</dbReference>
<keyword evidence="3" id="KW-0949">S-adenosyl-L-methionine</keyword>
<protein>
    <submittedName>
        <fullName evidence="7">Protein arginine N-methyltransferase 9-like</fullName>
    </submittedName>
</protein>
<evidence type="ECO:0000256" key="3">
    <source>
        <dbReference type="ARBA" id="ARBA00022691"/>
    </source>
</evidence>
<dbReference type="CDD" id="cd02440">
    <property type="entry name" value="AdoMet_MTases"/>
    <property type="match status" value="1"/>
</dbReference>
<dbReference type="KEGG" id="bman:114251753"/>
<dbReference type="GO" id="GO:0005634">
    <property type="term" value="C:nucleus"/>
    <property type="evidence" value="ECO:0007669"/>
    <property type="project" value="TreeGrafter"/>
</dbReference>
<evidence type="ECO:0000259" key="5">
    <source>
        <dbReference type="Pfam" id="PF22528"/>
    </source>
</evidence>
<keyword evidence="2" id="KW-0808">Transferase</keyword>
<dbReference type="GO" id="GO:0042054">
    <property type="term" value="F:histone methyltransferase activity"/>
    <property type="evidence" value="ECO:0007669"/>
    <property type="project" value="TreeGrafter"/>
</dbReference>
<reference evidence="7" key="1">
    <citation type="submission" date="2025-08" db="UniProtKB">
        <authorList>
            <consortium name="RefSeq"/>
        </authorList>
    </citation>
    <scope>IDENTIFICATION</scope>
    <source>
        <tissue evidence="7">Silk gland</tissue>
    </source>
</reference>
<keyword evidence="6" id="KW-1185">Reference proteome</keyword>
<evidence type="ECO:0000313" key="7">
    <source>
        <dbReference type="RefSeq" id="XP_028041936.1"/>
    </source>
</evidence>
<name>A0A6J2KHW7_BOMMA</name>
<organism evidence="6 7">
    <name type="scientific">Bombyx mandarina</name>
    <name type="common">Wild silk moth</name>
    <name type="synonym">Wild silkworm</name>
    <dbReference type="NCBI Taxonomy" id="7092"/>
    <lineage>
        <taxon>Eukaryota</taxon>
        <taxon>Metazoa</taxon>
        <taxon>Ecdysozoa</taxon>
        <taxon>Arthropoda</taxon>
        <taxon>Hexapoda</taxon>
        <taxon>Insecta</taxon>
        <taxon>Pterygota</taxon>
        <taxon>Neoptera</taxon>
        <taxon>Endopterygota</taxon>
        <taxon>Lepidoptera</taxon>
        <taxon>Glossata</taxon>
        <taxon>Ditrysia</taxon>
        <taxon>Bombycoidea</taxon>
        <taxon>Bombycidae</taxon>
        <taxon>Bombycinae</taxon>
        <taxon>Bombyx</taxon>
    </lineage>
</organism>
<dbReference type="Gene3D" id="1.25.40.10">
    <property type="entry name" value="Tetratricopeptide repeat domain"/>
    <property type="match status" value="1"/>
</dbReference>
<evidence type="ECO:0000256" key="4">
    <source>
        <dbReference type="SAM" id="MobiDB-lite"/>
    </source>
</evidence>
<evidence type="ECO:0000313" key="6">
    <source>
        <dbReference type="Proteomes" id="UP000504629"/>
    </source>
</evidence>
<feature type="region of interest" description="Disordered" evidence="4">
    <location>
        <begin position="724"/>
        <end position="759"/>
    </location>
</feature>
<feature type="domain" description="Protein arginine N-methyltransferase" evidence="5">
    <location>
        <begin position="323"/>
        <end position="418"/>
    </location>
</feature>
<dbReference type="InterPro" id="IPR029063">
    <property type="entry name" value="SAM-dependent_MTases_sf"/>
</dbReference>
<keyword evidence="1" id="KW-0489">Methyltransferase</keyword>
<sequence length="759" mass="85855">MEEVAKEYINYARQFTSTNSLSKAFDMYMLAFEKCPAIKNRYEPEFRNVIIQLNEMLAEDDRMEDLFNNFGKSIRMFPTNIHLLNDIGKYLYKFGFYSEAWNHFHDAIFLDTGTVNAEKNLNSVKNLLVDRWQYRLLNDKIRNETYRQAIHDTLKPFKDTVLDLGTGTGILSMFAHELKPIAVTAVDTSEAMTQLAECVTQGSGILDIVILNNVPTTMNFLDIGGKRSLLITEMFDAGLFGEQILQTLTHAWENFISNVGRILPKRAEFFVVGVKSDDLIRKYQLQSSTKTLLNIPNLNVHILNHNETYDSEDVHLYKDLVYMTDTKSLVKVDFNNPDDLMEKLKRTEPYEVEFRTKEKGEINAVIGWFNLYLSDKISLTTNPRSPKRSNAWQQAVFFDNIPRHVKENETIKLDFFMNAGKLTLGKDSNSHIVRISPEILRFLNDAEFINAVMGCIGMASVYLGQMTDMSQISIADLSPFPLFGLQMLKRGAQSLICVAKTLSDKRFFKKVFRANKVSLSKVNILVGDEWDQEVFGEDKYHAIVGNFLDLCGDIDLRMKEICLHLKHLHLLPGGLYMPAEIRMIAQVIRSHWVDINNKVYDENVCDFKVATHLNRFSISQNFCIDFGLLEYEALTDPVAVGTCSEEMVTDSALVVVKKGGEANAVLCWYSIELMEDLCEISTGRGDSFIDGLLYLPPKNVNLESGEEIKLLRSTDVEGAFKVTIEPPVPPPAAPKEPEESADAMDEAAALPTAAAAAAV</sequence>
<dbReference type="InterPro" id="IPR011990">
    <property type="entry name" value="TPR-like_helical_dom_sf"/>
</dbReference>
<dbReference type="Pfam" id="PF22528">
    <property type="entry name" value="PRMT_C"/>
    <property type="match status" value="1"/>
</dbReference>
<dbReference type="InterPro" id="IPR025799">
    <property type="entry name" value="Arg_MeTrfase"/>
</dbReference>